<keyword evidence="2" id="KW-1185">Reference proteome</keyword>
<evidence type="ECO:0000313" key="2">
    <source>
        <dbReference type="Proteomes" id="UP001362899"/>
    </source>
</evidence>
<dbReference type="AlphaFoldDB" id="A0AAV5RLW1"/>
<dbReference type="Proteomes" id="UP001362899">
    <property type="component" value="Unassembled WGS sequence"/>
</dbReference>
<proteinExistence type="predicted"/>
<protein>
    <submittedName>
        <fullName evidence="1">Uncharacterized protein</fullName>
    </submittedName>
</protein>
<accession>A0AAV5RLW1</accession>
<organism evidence="1 2">
    <name type="scientific">Starmerella bacillaris</name>
    <name type="common">Yeast</name>
    <name type="synonym">Candida zemplinina</name>
    <dbReference type="NCBI Taxonomy" id="1247836"/>
    <lineage>
        <taxon>Eukaryota</taxon>
        <taxon>Fungi</taxon>
        <taxon>Dikarya</taxon>
        <taxon>Ascomycota</taxon>
        <taxon>Saccharomycotina</taxon>
        <taxon>Dipodascomycetes</taxon>
        <taxon>Dipodascales</taxon>
        <taxon>Trichomonascaceae</taxon>
        <taxon>Starmerella</taxon>
    </lineage>
</organism>
<comment type="caution">
    <text evidence="1">The sequence shown here is derived from an EMBL/GenBank/DDBJ whole genome shotgun (WGS) entry which is preliminary data.</text>
</comment>
<dbReference type="EMBL" id="BTGC01000008">
    <property type="protein sequence ID" value="GMM52092.1"/>
    <property type="molecule type" value="Genomic_DNA"/>
</dbReference>
<gene>
    <name evidence="1" type="ORF">DASB73_030550</name>
</gene>
<reference evidence="1 2" key="1">
    <citation type="journal article" date="2023" name="Elife">
        <title>Identification of key yeast species and microbe-microbe interactions impacting larval growth of Drosophila in the wild.</title>
        <authorList>
            <person name="Mure A."/>
            <person name="Sugiura Y."/>
            <person name="Maeda R."/>
            <person name="Honda K."/>
            <person name="Sakurai N."/>
            <person name="Takahashi Y."/>
            <person name="Watada M."/>
            <person name="Katoh T."/>
            <person name="Gotoh A."/>
            <person name="Gotoh Y."/>
            <person name="Taniguchi I."/>
            <person name="Nakamura K."/>
            <person name="Hayashi T."/>
            <person name="Katayama T."/>
            <person name="Uemura T."/>
            <person name="Hattori Y."/>
        </authorList>
    </citation>
    <scope>NUCLEOTIDE SEQUENCE [LARGE SCALE GENOMIC DNA]</scope>
    <source>
        <strain evidence="1 2">SB-73</strain>
    </source>
</reference>
<evidence type="ECO:0000313" key="1">
    <source>
        <dbReference type="EMBL" id="GMM52092.1"/>
    </source>
</evidence>
<name>A0AAV5RLW1_STABA</name>
<sequence>MGKATFICRRRLIQNTNPLHSVVKILQLTSLKTLVNQSQSFKNGGDCYAGIVGDLHILIPTGPMSFLVFRS</sequence>